<comment type="subcellular location">
    <subcellularLocation>
        <location evidence="8">Mitochondrion inner membrane</location>
    </subcellularLocation>
</comment>
<dbReference type="OrthoDB" id="308440at2759"/>
<comment type="subunit">
    <text evidence="3">Heterodimer of 2 subunits, IMMPL1 and IMMPL2.</text>
</comment>
<dbReference type="Gene3D" id="1.10.1520.10">
    <property type="entry name" value="Ribonuclease III domain"/>
    <property type="match status" value="1"/>
</dbReference>
<comment type="similarity">
    <text evidence="8">Belongs to the peptidase S26 family.</text>
</comment>
<dbReference type="EC" id="3.4.21.-" evidence="8"/>
<dbReference type="GO" id="GO:0030847">
    <property type="term" value="P:termination of RNA polymerase II transcription, exosome-dependent"/>
    <property type="evidence" value="ECO:0007669"/>
    <property type="project" value="UniProtKB-ARBA"/>
</dbReference>
<name>A0A7R8WS36_9CRUS</name>
<dbReference type="Gene3D" id="3.30.160.20">
    <property type="match status" value="1"/>
</dbReference>
<dbReference type="NCBIfam" id="TIGR02227">
    <property type="entry name" value="sigpep_I_bact"/>
    <property type="match status" value="1"/>
</dbReference>
<dbReference type="PRINTS" id="PR00727">
    <property type="entry name" value="LEADERPTASE"/>
</dbReference>
<dbReference type="InterPro" id="IPR011907">
    <property type="entry name" value="RNase_III"/>
</dbReference>
<dbReference type="PROSITE" id="PS50142">
    <property type="entry name" value="RNASE_3_2"/>
    <property type="match status" value="1"/>
</dbReference>
<evidence type="ECO:0000256" key="1">
    <source>
        <dbReference type="ARBA" id="ARBA00000109"/>
    </source>
</evidence>
<comment type="catalytic activity">
    <reaction evidence="1">
        <text>Endonucleolytic cleavage to 5'-phosphomonoester.</text>
        <dbReference type="EC" id="3.1.26.3"/>
    </reaction>
</comment>
<dbReference type="GO" id="GO:0006364">
    <property type="term" value="P:rRNA processing"/>
    <property type="evidence" value="ECO:0007669"/>
    <property type="project" value="InterPro"/>
</dbReference>
<evidence type="ECO:0000256" key="7">
    <source>
        <dbReference type="ARBA" id="ARBA00022884"/>
    </source>
</evidence>
<dbReference type="GO" id="GO:0003725">
    <property type="term" value="F:double-stranded RNA binding"/>
    <property type="evidence" value="ECO:0007669"/>
    <property type="project" value="TreeGrafter"/>
</dbReference>
<keyword evidence="4" id="KW-0540">Nuclease</keyword>
<keyword evidence="8" id="KW-0999">Mitochondrion inner membrane</keyword>
<dbReference type="PROSITE" id="PS00517">
    <property type="entry name" value="RNASE_3_1"/>
    <property type="match status" value="1"/>
</dbReference>
<organism evidence="9">
    <name type="scientific">Cyprideis torosa</name>
    <dbReference type="NCBI Taxonomy" id="163714"/>
    <lineage>
        <taxon>Eukaryota</taxon>
        <taxon>Metazoa</taxon>
        <taxon>Ecdysozoa</taxon>
        <taxon>Arthropoda</taxon>
        <taxon>Crustacea</taxon>
        <taxon>Oligostraca</taxon>
        <taxon>Ostracoda</taxon>
        <taxon>Podocopa</taxon>
        <taxon>Podocopida</taxon>
        <taxon>Cytherocopina</taxon>
        <taxon>Cytheroidea</taxon>
        <taxon>Cytherideidae</taxon>
        <taxon>Cyprideis</taxon>
    </lineage>
</organism>
<dbReference type="GO" id="GO:0035196">
    <property type="term" value="P:miRNA processing"/>
    <property type="evidence" value="ECO:0007669"/>
    <property type="project" value="UniProtKB-ARBA"/>
</dbReference>
<dbReference type="CDD" id="cd10845">
    <property type="entry name" value="DSRM_RNAse_III_family"/>
    <property type="match status" value="1"/>
</dbReference>
<dbReference type="PROSITE" id="PS50137">
    <property type="entry name" value="DS_RBD"/>
    <property type="match status" value="1"/>
</dbReference>
<dbReference type="FunFam" id="1.10.1520.10:FF:000001">
    <property type="entry name" value="Ribonuclease 3"/>
    <property type="match status" value="1"/>
</dbReference>
<dbReference type="EMBL" id="OB684882">
    <property type="protein sequence ID" value="CAD7237107.1"/>
    <property type="molecule type" value="Genomic_DNA"/>
</dbReference>
<dbReference type="InterPro" id="IPR014720">
    <property type="entry name" value="dsRBD_dom"/>
</dbReference>
<dbReference type="SMART" id="SM00535">
    <property type="entry name" value="RIBOc"/>
    <property type="match status" value="1"/>
</dbReference>
<comment type="similarity">
    <text evidence="2">Belongs to the ribonuclease III family.</text>
</comment>
<gene>
    <name evidence="9" type="ORF">CTOB1V02_LOCUS14922</name>
</gene>
<reference evidence="9" key="1">
    <citation type="submission" date="2020-11" db="EMBL/GenBank/DDBJ databases">
        <authorList>
            <person name="Tran Van P."/>
        </authorList>
    </citation>
    <scope>NUCLEOTIDE SEQUENCE</scope>
</reference>
<dbReference type="Pfam" id="PF00035">
    <property type="entry name" value="dsrm"/>
    <property type="match status" value="1"/>
</dbReference>
<dbReference type="InterPro" id="IPR000999">
    <property type="entry name" value="RNase_III_dom"/>
</dbReference>
<dbReference type="HAMAP" id="MF_00104">
    <property type="entry name" value="RNase_III"/>
    <property type="match status" value="1"/>
</dbReference>
<dbReference type="SUPFAM" id="SSF51306">
    <property type="entry name" value="LexA/Signal peptidase"/>
    <property type="match status" value="1"/>
</dbReference>
<protein>
    <recommendedName>
        <fullName evidence="8">Mitochondrial inner membrane protease subunit</fullName>
        <ecNumber evidence="8">3.4.21.-</ecNumber>
    </recommendedName>
</protein>
<dbReference type="SUPFAM" id="SSF69065">
    <property type="entry name" value="RNase III domain-like"/>
    <property type="match status" value="1"/>
</dbReference>
<evidence type="ECO:0000256" key="6">
    <source>
        <dbReference type="ARBA" id="ARBA00022801"/>
    </source>
</evidence>
<dbReference type="GO" id="GO:0005743">
    <property type="term" value="C:mitochondrial inner membrane"/>
    <property type="evidence" value="ECO:0007669"/>
    <property type="project" value="UniProtKB-SubCell"/>
</dbReference>
<dbReference type="AlphaFoldDB" id="A0A7R8WS36"/>
<dbReference type="GO" id="GO:0006465">
    <property type="term" value="P:signal peptide processing"/>
    <property type="evidence" value="ECO:0007669"/>
    <property type="project" value="InterPro"/>
</dbReference>
<evidence type="ECO:0000256" key="4">
    <source>
        <dbReference type="ARBA" id="ARBA00022722"/>
    </source>
</evidence>
<dbReference type="InterPro" id="IPR036389">
    <property type="entry name" value="RNase_III_sf"/>
</dbReference>
<keyword evidence="8" id="KW-0645">Protease</keyword>
<evidence type="ECO:0000313" key="9">
    <source>
        <dbReference type="EMBL" id="CAD7237107.1"/>
    </source>
</evidence>
<evidence type="ECO:0000256" key="2">
    <source>
        <dbReference type="ARBA" id="ARBA00010183"/>
    </source>
</evidence>
<dbReference type="GO" id="GO:0004525">
    <property type="term" value="F:ribonuclease III activity"/>
    <property type="evidence" value="ECO:0007669"/>
    <property type="project" value="UniProtKB-EC"/>
</dbReference>
<dbReference type="Pfam" id="PF14622">
    <property type="entry name" value="Ribonucleas_3_3"/>
    <property type="match status" value="1"/>
</dbReference>
<dbReference type="PROSITE" id="PS00760">
    <property type="entry name" value="SPASE_I_2"/>
    <property type="match status" value="1"/>
</dbReference>
<keyword evidence="5" id="KW-0255">Endonuclease</keyword>
<proteinExistence type="inferred from homology"/>
<dbReference type="InterPro" id="IPR019757">
    <property type="entry name" value="Pept_S26A_signal_pept_1_Lys-AS"/>
</dbReference>
<dbReference type="NCBIfam" id="TIGR02191">
    <property type="entry name" value="RNaseIII"/>
    <property type="match status" value="1"/>
</dbReference>
<accession>A0A7R8WS36</accession>
<evidence type="ECO:0000256" key="8">
    <source>
        <dbReference type="RuleBase" id="RU362041"/>
    </source>
</evidence>
<dbReference type="CDD" id="cd00593">
    <property type="entry name" value="RIBOc"/>
    <property type="match status" value="1"/>
</dbReference>
<dbReference type="InterPro" id="IPR036286">
    <property type="entry name" value="LexA/Signal_pep-like_sf"/>
</dbReference>
<dbReference type="PANTHER" id="PTHR11207:SF0">
    <property type="entry name" value="RIBONUCLEASE 3"/>
    <property type="match status" value="1"/>
</dbReference>
<dbReference type="GO" id="GO:0034963">
    <property type="term" value="P:box C/D sno(s)RNA processing"/>
    <property type="evidence" value="ECO:0007669"/>
    <property type="project" value="UniProtKB-ARBA"/>
</dbReference>
<keyword evidence="7" id="KW-0694">RNA-binding</keyword>
<dbReference type="Pfam" id="PF10502">
    <property type="entry name" value="Peptidase_S26"/>
    <property type="match status" value="1"/>
</dbReference>
<dbReference type="Gene3D" id="2.10.109.10">
    <property type="entry name" value="Umud Fragment, subunit A"/>
    <property type="match status" value="1"/>
</dbReference>
<dbReference type="InterPro" id="IPR000223">
    <property type="entry name" value="Pept_S26A_signal_pept_1"/>
</dbReference>
<evidence type="ECO:0000256" key="5">
    <source>
        <dbReference type="ARBA" id="ARBA00022759"/>
    </source>
</evidence>
<dbReference type="InterPro" id="IPR019533">
    <property type="entry name" value="Peptidase_S26"/>
</dbReference>
<evidence type="ECO:0000256" key="3">
    <source>
        <dbReference type="ARBA" id="ARBA00011805"/>
    </source>
</evidence>
<dbReference type="CDD" id="cd06530">
    <property type="entry name" value="S26_SPase_I"/>
    <property type="match status" value="1"/>
</dbReference>
<keyword evidence="6 8" id="KW-0378">Hydrolase</keyword>
<dbReference type="SUPFAM" id="SSF54768">
    <property type="entry name" value="dsRNA-binding domain-like"/>
    <property type="match status" value="1"/>
</dbReference>
<keyword evidence="8" id="KW-0496">Mitochondrion</keyword>
<dbReference type="GO" id="GO:0034475">
    <property type="term" value="P:U4 snRNA 3'-end processing"/>
    <property type="evidence" value="ECO:0007669"/>
    <property type="project" value="UniProtKB-ARBA"/>
</dbReference>
<dbReference type="SMART" id="SM00358">
    <property type="entry name" value="DSRM"/>
    <property type="match status" value="1"/>
</dbReference>
<feature type="non-terminal residue" evidence="9">
    <location>
        <position position="1"/>
    </location>
</feature>
<dbReference type="GO" id="GO:0004252">
    <property type="term" value="F:serine-type endopeptidase activity"/>
    <property type="evidence" value="ECO:0007669"/>
    <property type="project" value="InterPro"/>
</dbReference>
<dbReference type="PANTHER" id="PTHR11207">
    <property type="entry name" value="RIBONUCLEASE III"/>
    <property type="match status" value="1"/>
</dbReference>
<keyword evidence="8" id="KW-0472">Membrane</keyword>
<sequence length="406" mass="44555">MKPTLLVGDYIFVSKYSYGFSRHSFPFSPPLFEGRIWSADPERGDVVVFKFPNDTSKDYIKRVVGLPGDRVQLRDSVVFVNGEAAGRVQKGSFTDGDNGVTVPIYEETQKNGVSYATIDTQPGNIADNTPVFEVPAGHFFFMGEGYLPFFGRRNARVAALEMAIGYALGSPVYWTINMSNARISAQKIAELEARIGHQFKTHERLVRALTHASATKQAGDVSHYERLEFLGDRVLGLCVAEILFATFPKAREGELSVRLNALVSGKTCAEIADELKLHDFIHAGADVKHIASKRMRSVRADVVESIIAAIYLDGGLQAAQKFVQQHWATRIHEEGAGIRDSKTALQEWAHSALGSTPAYTVALRSGPDHDPTFVVNVSIEGTKDGEGRGRSKRAAEQEAALSVLLR</sequence>